<dbReference type="RefSeq" id="WP_369275909.1">
    <property type="nucleotide sequence ID" value="NZ_CP163432.1"/>
</dbReference>
<reference evidence="1" key="1">
    <citation type="submission" date="2024-07" db="EMBL/GenBank/DDBJ databases">
        <authorList>
            <person name="Yu S.T."/>
        </authorList>
    </citation>
    <scope>NUCLEOTIDE SEQUENCE</scope>
    <source>
        <strain evidence="1">R11</strain>
    </source>
</reference>
<sequence>MSIPSHASSDGLPTSDHLTALVRSALQQAEEHTVDEVAPCHEQADGCTRRLRSLHEVLFLELGAASQWSDCHLMQTWA</sequence>
<name>A0AB39NC23_9ACTN</name>
<dbReference type="EMBL" id="CP163432">
    <property type="protein sequence ID" value="XDQ15985.1"/>
    <property type="molecule type" value="Genomic_DNA"/>
</dbReference>
<protein>
    <submittedName>
        <fullName evidence="1">Uncharacterized protein</fullName>
    </submittedName>
</protein>
<accession>A0AB39NC23</accession>
<gene>
    <name evidence="1" type="ORF">AB5J55_43645</name>
</gene>
<dbReference type="AlphaFoldDB" id="A0AB39NC23"/>
<organism evidence="1">
    <name type="scientific">Streptomyces sp. R11</name>
    <dbReference type="NCBI Taxonomy" id="3238625"/>
    <lineage>
        <taxon>Bacteria</taxon>
        <taxon>Bacillati</taxon>
        <taxon>Actinomycetota</taxon>
        <taxon>Actinomycetes</taxon>
        <taxon>Kitasatosporales</taxon>
        <taxon>Streptomycetaceae</taxon>
        <taxon>Streptomyces</taxon>
    </lineage>
</organism>
<proteinExistence type="predicted"/>
<evidence type="ECO:0000313" key="1">
    <source>
        <dbReference type="EMBL" id="XDQ15985.1"/>
    </source>
</evidence>